<feature type="repeat" description="ANK" evidence="3">
    <location>
        <begin position="490"/>
        <end position="522"/>
    </location>
</feature>
<dbReference type="InterPro" id="IPR036770">
    <property type="entry name" value="Ankyrin_rpt-contain_sf"/>
</dbReference>
<dbReference type="OrthoDB" id="542841at2759"/>
<dbReference type="PIRSF" id="PIRSF500176">
    <property type="entry name" value="L_ASNase"/>
    <property type="match status" value="1"/>
</dbReference>
<reference evidence="7 8" key="1">
    <citation type="submission" date="2015-05" db="EMBL/GenBank/DDBJ databases">
        <title>Distinctive expansion of gene families associated with plant cell wall degradation and secondary metabolism in the genomes of grapevine trunk pathogens.</title>
        <authorList>
            <person name="Lawrence D.P."/>
            <person name="Travadon R."/>
            <person name="Rolshausen P.E."/>
            <person name="Baumgartner K."/>
        </authorList>
    </citation>
    <scope>NUCLEOTIDE SEQUENCE [LARGE SCALE GENOMIC DNA]</scope>
    <source>
        <strain evidence="7">UCRPC4</strain>
    </source>
</reference>
<evidence type="ECO:0000256" key="2">
    <source>
        <dbReference type="ARBA" id="ARBA00022801"/>
    </source>
</evidence>
<dbReference type="CDD" id="cd08963">
    <property type="entry name" value="L-asparaginase_I"/>
    <property type="match status" value="1"/>
</dbReference>
<dbReference type="PROSITE" id="PS50297">
    <property type="entry name" value="ANK_REP_REGION"/>
    <property type="match status" value="2"/>
</dbReference>
<dbReference type="GO" id="GO:0009066">
    <property type="term" value="P:aspartate family amino acid metabolic process"/>
    <property type="evidence" value="ECO:0007669"/>
    <property type="project" value="UniProtKB-ARBA"/>
</dbReference>
<evidence type="ECO:0000256" key="3">
    <source>
        <dbReference type="PROSITE-ProRule" id="PRU00023"/>
    </source>
</evidence>
<dbReference type="InterPro" id="IPR002110">
    <property type="entry name" value="Ankyrin_rpt"/>
</dbReference>
<dbReference type="PANTHER" id="PTHR11707:SF28">
    <property type="entry name" value="60 KDA LYSOPHOSPHOLIPASE"/>
    <property type="match status" value="1"/>
</dbReference>
<dbReference type="PIRSF" id="PIRSF001220">
    <property type="entry name" value="L-ASNase_gatD"/>
    <property type="match status" value="1"/>
</dbReference>
<feature type="repeat" description="ANK" evidence="3">
    <location>
        <begin position="437"/>
        <end position="469"/>
    </location>
</feature>
<dbReference type="FunFam" id="3.40.50.40:FF:000001">
    <property type="entry name" value="L-asparaginase 1"/>
    <property type="match status" value="1"/>
</dbReference>
<feature type="domain" description="Asparaginase/glutaminase C-terminal" evidence="6">
    <location>
        <begin position="228"/>
        <end position="343"/>
    </location>
</feature>
<evidence type="ECO:0000313" key="7">
    <source>
        <dbReference type="EMBL" id="KKY23685.1"/>
    </source>
</evidence>
<keyword evidence="8" id="KW-1185">Reference proteome</keyword>
<evidence type="ECO:0000259" key="5">
    <source>
        <dbReference type="Pfam" id="PF00710"/>
    </source>
</evidence>
<dbReference type="SMART" id="SM00248">
    <property type="entry name" value="ANK"/>
    <property type="match status" value="3"/>
</dbReference>
<dbReference type="Pfam" id="PF13857">
    <property type="entry name" value="Ank_5"/>
    <property type="match status" value="1"/>
</dbReference>
<dbReference type="InterPro" id="IPR027473">
    <property type="entry name" value="L-asparaginase_C"/>
</dbReference>
<dbReference type="InterPro" id="IPR037152">
    <property type="entry name" value="L-asparaginase_N_sf"/>
</dbReference>
<gene>
    <name evidence="7" type="ORF">UCRPC4_g02782</name>
</gene>
<dbReference type="AlphaFoldDB" id="A0A0G2H4K6"/>
<protein>
    <recommendedName>
        <fullName evidence="1">asparaginase</fullName>
        <ecNumber evidence="1">3.5.1.1</ecNumber>
    </recommendedName>
</protein>
<dbReference type="EC" id="3.5.1.1" evidence="1"/>
<keyword evidence="3" id="KW-0040">ANK repeat</keyword>
<dbReference type="SUPFAM" id="SSF53774">
    <property type="entry name" value="Glutaminase/Asparaginase"/>
    <property type="match status" value="1"/>
</dbReference>
<feature type="region of interest" description="Disordered" evidence="4">
    <location>
        <begin position="353"/>
        <end position="390"/>
    </location>
</feature>
<accession>A0A0G2H4K6</accession>
<dbReference type="Gene3D" id="3.40.50.1170">
    <property type="entry name" value="L-asparaginase, N-terminal domain"/>
    <property type="match status" value="1"/>
</dbReference>
<sequence length="546" mass="59031">MTRSPEGLVPARGFLENCLAPRVELNDGLAHDPIDVKETDTAAPCPYRSLRTPVSTYGKQVRYAVYEFPDLLDSSSIDAMGWAEIAGTIYRNYTLFDAFVVLHGTDSLAYTCSALSFMLQNLGKPVVFTGSQVPMSERKNDALENLIDSLDIAGHFFLAEVVLCFNSKVFRGNRSTKISANAFEAFASPNMPPLATITAMDTVVQWDRVVRPRGLEAFSIQTNLETHHVACLRIFPGIKPAMVDAVLRTDGLRGLVLETFGAGNAPSGVDNAMSRVFTAAISRGIVIVNISQCLSGSVEPIYGPGVILGRLGVVPGGDMTTEAALTKLAYLLALPDATPDSVRRDMSISLRGEITEGSKTTFTRPPSPTSPRPYAQMHTHSRPSSGISSPLPQHLTNLAALAYAIASGSLNRVLNILQISQSHDDDGSFILNKQDYSGNTPLHLAATCPNLEILRHFLMEGASVHIRNFTGTGSGSVTPAFHNNIGHGQGGRTPLFLAANAGLRDHIELLRRSGAHLHADEMDTARMLARQKPDIWNMAGVEDFDY</sequence>
<dbReference type="PROSITE" id="PS51732">
    <property type="entry name" value="ASN_GLN_ASE_3"/>
    <property type="match status" value="1"/>
</dbReference>
<dbReference type="InterPro" id="IPR041725">
    <property type="entry name" value="L-asparaginase_I"/>
</dbReference>
<feature type="domain" description="L-asparaginase N-terminal" evidence="5">
    <location>
        <begin position="65"/>
        <end position="208"/>
    </location>
</feature>
<evidence type="ECO:0000259" key="6">
    <source>
        <dbReference type="Pfam" id="PF17763"/>
    </source>
</evidence>
<dbReference type="SMART" id="SM00870">
    <property type="entry name" value="Asparaginase"/>
    <property type="match status" value="1"/>
</dbReference>
<evidence type="ECO:0000256" key="4">
    <source>
        <dbReference type="SAM" id="MobiDB-lite"/>
    </source>
</evidence>
<dbReference type="Pfam" id="PF00710">
    <property type="entry name" value="Asparaginase"/>
    <property type="match status" value="1"/>
</dbReference>
<evidence type="ECO:0000313" key="8">
    <source>
        <dbReference type="Proteomes" id="UP000053317"/>
    </source>
</evidence>
<keyword evidence="2" id="KW-0378">Hydrolase</keyword>
<dbReference type="GO" id="GO:0004067">
    <property type="term" value="F:asparaginase activity"/>
    <property type="evidence" value="ECO:0007669"/>
    <property type="project" value="UniProtKB-UniRule"/>
</dbReference>
<dbReference type="InterPro" id="IPR006034">
    <property type="entry name" value="Asparaginase/glutaminase-like"/>
</dbReference>
<dbReference type="EMBL" id="LCWF01000065">
    <property type="protein sequence ID" value="KKY23685.1"/>
    <property type="molecule type" value="Genomic_DNA"/>
</dbReference>
<proteinExistence type="predicted"/>
<dbReference type="PANTHER" id="PTHR11707">
    <property type="entry name" value="L-ASPARAGINASE"/>
    <property type="match status" value="1"/>
</dbReference>
<dbReference type="InterPro" id="IPR027474">
    <property type="entry name" value="L-asparaginase_N"/>
</dbReference>
<dbReference type="InterPro" id="IPR036152">
    <property type="entry name" value="Asp/glu_Ase-like_sf"/>
</dbReference>
<dbReference type="PROSITE" id="PS50088">
    <property type="entry name" value="ANK_REPEAT"/>
    <property type="match status" value="2"/>
</dbReference>
<name>A0A0G2H4K6_PHACM</name>
<dbReference type="InterPro" id="IPR040919">
    <property type="entry name" value="Asparaginase_C"/>
</dbReference>
<comment type="caution">
    <text evidence="7">The sequence shown here is derived from an EMBL/GenBank/DDBJ whole genome shotgun (WGS) entry which is preliminary data.</text>
</comment>
<dbReference type="PRINTS" id="PR00139">
    <property type="entry name" value="ASNGLNASE"/>
</dbReference>
<evidence type="ECO:0000256" key="1">
    <source>
        <dbReference type="ARBA" id="ARBA00012920"/>
    </source>
</evidence>
<reference evidence="7 8" key="2">
    <citation type="submission" date="2015-05" db="EMBL/GenBank/DDBJ databases">
        <authorList>
            <person name="Morales-Cruz A."/>
            <person name="Amrine K.C."/>
            <person name="Cantu D."/>
        </authorList>
    </citation>
    <scope>NUCLEOTIDE SEQUENCE [LARGE SCALE GENOMIC DNA]</scope>
    <source>
        <strain evidence="7">UCRPC4</strain>
    </source>
</reference>
<dbReference type="Pfam" id="PF17763">
    <property type="entry name" value="Asparaginase_C"/>
    <property type="match status" value="1"/>
</dbReference>
<dbReference type="Proteomes" id="UP000053317">
    <property type="component" value="Unassembled WGS sequence"/>
</dbReference>
<dbReference type="Gene3D" id="3.40.50.40">
    <property type="match status" value="1"/>
</dbReference>
<dbReference type="Gene3D" id="1.25.40.20">
    <property type="entry name" value="Ankyrin repeat-containing domain"/>
    <property type="match status" value="1"/>
</dbReference>
<dbReference type="SUPFAM" id="SSF48403">
    <property type="entry name" value="Ankyrin repeat"/>
    <property type="match status" value="1"/>
</dbReference>
<organism evidence="7 8">
    <name type="scientific">Phaeomoniella chlamydospora</name>
    <name type="common">Phaeoacremonium chlamydosporum</name>
    <dbReference type="NCBI Taxonomy" id="158046"/>
    <lineage>
        <taxon>Eukaryota</taxon>
        <taxon>Fungi</taxon>
        <taxon>Dikarya</taxon>
        <taxon>Ascomycota</taxon>
        <taxon>Pezizomycotina</taxon>
        <taxon>Eurotiomycetes</taxon>
        <taxon>Chaetothyriomycetidae</taxon>
        <taxon>Phaeomoniellales</taxon>
        <taxon>Phaeomoniellaceae</taxon>
        <taxon>Phaeomoniella</taxon>
    </lineage>
</organism>